<organism evidence="4 5">
    <name type="scientific">Hungatella hathewayi</name>
    <dbReference type="NCBI Taxonomy" id="154046"/>
    <lineage>
        <taxon>Bacteria</taxon>
        <taxon>Bacillati</taxon>
        <taxon>Bacillota</taxon>
        <taxon>Clostridia</taxon>
        <taxon>Lachnospirales</taxon>
        <taxon>Lachnospiraceae</taxon>
        <taxon>Hungatella</taxon>
    </lineage>
</organism>
<dbReference type="AlphaFoldDB" id="A0A174ICK1"/>
<accession>A0A174ICK1</accession>
<evidence type="ECO:0000256" key="1">
    <source>
        <dbReference type="ARBA" id="ARBA00010928"/>
    </source>
</evidence>
<evidence type="ECO:0000259" key="2">
    <source>
        <dbReference type="Pfam" id="PF01408"/>
    </source>
</evidence>
<proteinExistence type="inferred from homology"/>
<dbReference type="SUPFAM" id="SSF51735">
    <property type="entry name" value="NAD(P)-binding Rossmann-fold domains"/>
    <property type="match status" value="1"/>
</dbReference>
<comment type="similarity">
    <text evidence="1">Belongs to the Gfo/Idh/MocA family.</text>
</comment>
<dbReference type="Gene3D" id="3.40.50.720">
    <property type="entry name" value="NAD(P)-binding Rossmann-like Domain"/>
    <property type="match status" value="1"/>
</dbReference>
<dbReference type="RefSeq" id="WP_055657962.1">
    <property type="nucleotide sequence ID" value="NZ_CABIXC010000012.1"/>
</dbReference>
<dbReference type="Pfam" id="PF01408">
    <property type="entry name" value="GFO_IDH_MocA"/>
    <property type="match status" value="1"/>
</dbReference>
<dbReference type="Gene3D" id="3.30.360.10">
    <property type="entry name" value="Dihydrodipicolinate Reductase, domain 2"/>
    <property type="match status" value="1"/>
</dbReference>
<gene>
    <name evidence="4" type="primary">afr_5</name>
    <name evidence="4" type="ORF">ERS852407_04109</name>
</gene>
<evidence type="ECO:0000313" key="4">
    <source>
        <dbReference type="EMBL" id="CUO83098.1"/>
    </source>
</evidence>
<dbReference type="InterPro" id="IPR000683">
    <property type="entry name" value="Gfo/Idh/MocA-like_OxRdtase_N"/>
</dbReference>
<reference evidence="4 5" key="1">
    <citation type="submission" date="2015-09" db="EMBL/GenBank/DDBJ databases">
        <authorList>
            <consortium name="Pathogen Informatics"/>
        </authorList>
    </citation>
    <scope>NUCLEOTIDE SEQUENCE [LARGE SCALE GENOMIC DNA]</scope>
    <source>
        <strain evidence="4 5">2789STDY5608850</strain>
    </source>
</reference>
<dbReference type="SUPFAM" id="SSF55347">
    <property type="entry name" value="Glyceraldehyde-3-phosphate dehydrogenase-like, C-terminal domain"/>
    <property type="match status" value="1"/>
</dbReference>
<keyword evidence="4" id="KW-0560">Oxidoreductase</keyword>
<dbReference type="InterPro" id="IPR051450">
    <property type="entry name" value="Gfo/Idh/MocA_Oxidoreductases"/>
</dbReference>
<protein>
    <submittedName>
        <fullName evidence="4">Putative dehydrogenase</fullName>
        <ecNumber evidence="4">1.1.1.292</ecNumber>
    </submittedName>
</protein>
<sequence>MIRIGVLGCGYFGAEFARAIKEREDVQLAAVYSPGKSSERLSRELGCLRASSVDEIMENADIDAVIIATPNYLHHQHVLAAAGAGKHIFCEKPFALNAEDATEMVEACRKAEVTLMVGHIMHFYQGIARVKAMIQEGFFGDILTMHIERTGWEQKKAEVSWKKMQEKSGGHLFHHIHEIDIMQWIMGVPTEMYAVGGNLGHRGAEFGDEDDVLLLTASFNGNAFATLQYGSGFRVGNHFIRINGTKAGAVIDFKRAEVRVISDAGETQFPLFEDEKSARAICELFARTDGGISYGSPEERPPEYILVSLREELELFLHVVSGGEIPEEKKDLFDGSSAVHSVMIAQMGCCVRGRKS</sequence>
<dbReference type="GO" id="GO:0000166">
    <property type="term" value="F:nucleotide binding"/>
    <property type="evidence" value="ECO:0007669"/>
    <property type="project" value="InterPro"/>
</dbReference>
<dbReference type="PANTHER" id="PTHR43377:SF1">
    <property type="entry name" value="BILIVERDIN REDUCTASE A"/>
    <property type="match status" value="1"/>
</dbReference>
<feature type="domain" description="Gfo/Idh/MocA-like oxidoreductase N-terminal" evidence="2">
    <location>
        <begin position="2"/>
        <end position="119"/>
    </location>
</feature>
<dbReference type="InterPro" id="IPR036291">
    <property type="entry name" value="NAD(P)-bd_dom_sf"/>
</dbReference>
<name>A0A174ICK1_9FIRM</name>
<dbReference type="Proteomes" id="UP000095651">
    <property type="component" value="Unassembled WGS sequence"/>
</dbReference>
<dbReference type="Pfam" id="PF02894">
    <property type="entry name" value="GFO_IDH_MocA_C"/>
    <property type="match status" value="1"/>
</dbReference>
<dbReference type="PANTHER" id="PTHR43377">
    <property type="entry name" value="BILIVERDIN REDUCTASE A"/>
    <property type="match status" value="1"/>
</dbReference>
<dbReference type="EMBL" id="CYZE01000012">
    <property type="protein sequence ID" value="CUO83098.1"/>
    <property type="molecule type" value="Genomic_DNA"/>
</dbReference>
<dbReference type="GO" id="GO:0033712">
    <property type="term" value="F:1,5-anhydro-D-fructose reductase (1,5-anhydro-D-mannitol-forming) activity"/>
    <property type="evidence" value="ECO:0007669"/>
    <property type="project" value="UniProtKB-EC"/>
</dbReference>
<dbReference type="EC" id="1.1.1.292" evidence="4"/>
<feature type="domain" description="Gfo/Idh/MocA-like oxidoreductase C-terminal" evidence="3">
    <location>
        <begin position="131"/>
        <end position="347"/>
    </location>
</feature>
<evidence type="ECO:0000313" key="5">
    <source>
        <dbReference type="Proteomes" id="UP000095651"/>
    </source>
</evidence>
<dbReference type="InterPro" id="IPR004104">
    <property type="entry name" value="Gfo/Idh/MocA-like_OxRdtase_C"/>
</dbReference>
<evidence type="ECO:0000259" key="3">
    <source>
        <dbReference type="Pfam" id="PF02894"/>
    </source>
</evidence>